<dbReference type="MEROPS" id="M16.012"/>
<dbReference type="KEGG" id="dsf:UWK_01568"/>
<reference evidence="3" key="1">
    <citation type="journal article" date="2013" name="Stand. Genomic Sci.">
        <title>Complete genome sequence of Desulfocapsa sulfexigens, a marine deltaproteobacterium specialized in disproportionating inorganic sulfur compounds.</title>
        <authorList>
            <person name="Finster K.W."/>
            <person name="Kjeldsen K.U."/>
            <person name="Kube M."/>
            <person name="Reinhardt R."/>
            <person name="Mussmann M."/>
            <person name="Amann R."/>
            <person name="Schreiber L."/>
        </authorList>
    </citation>
    <scope>NUCLEOTIDE SEQUENCE [LARGE SCALE GENOMIC DNA]</scope>
    <source>
        <strain evidence="3">DSM 10523 / SB164P1</strain>
    </source>
</reference>
<evidence type="ECO:0000313" key="2">
    <source>
        <dbReference type="EMBL" id="AGF78126.1"/>
    </source>
</evidence>
<dbReference type="PANTHER" id="PTHR43016:SF13">
    <property type="entry name" value="PRESEQUENCE PROTEASE, MITOCHONDRIAL"/>
    <property type="match status" value="1"/>
</dbReference>
<dbReference type="Proteomes" id="UP000011721">
    <property type="component" value="Chromosome"/>
</dbReference>
<dbReference type="InterPro" id="IPR013578">
    <property type="entry name" value="Peptidase_M16C_assoc"/>
</dbReference>
<name>M1PNX6_DESSD</name>
<dbReference type="RefSeq" id="WP_015403817.1">
    <property type="nucleotide sequence ID" value="NC_020304.1"/>
</dbReference>
<feature type="domain" description="Peptidase M16C associated" evidence="1">
    <location>
        <begin position="462"/>
        <end position="712"/>
    </location>
</feature>
<accession>M1PNX6</accession>
<dbReference type="Pfam" id="PF05193">
    <property type="entry name" value="Peptidase_M16_C"/>
    <property type="match status" value="1"/>
</dbReference>
<dbReference type="GO" id="GO:0016485">
    <property type="term" value="P:protein processing"/>
    <property type="evidence" value="ECO:0007669"/>
    <property type="project" value="TreeGrafter"/>
</dbReference>
<proteinExistence type="predicted"/>
<dbReference type="OrthoDB" id="9762027at2"/>
<dbReference type="Pfam" id="PF22516">
    <property type="entry name" value="PreP_C"/>
    <property type="match status" value="1"/>
</dbReference>
<dbReference type="STRING" id="1167006.UWK_01568"/>
<keyword evidence="3" id="KW-1185">Reference proteome</keyword>
<dbReference type="HOGENOM" id="CLU_009165_1_0_7"/>
<evidence type="ECO:0000313" key="3">
    <source>
        <dbReference type="Proteomes" id="UP000011721"/>
    </source>
</evidence>
<protein>
    <submittedName>
        <fullName evidence="2">Putative Zn-dependent peptidase, insulinase</fullName>
    </submittedName>
</protein>
<dbReference type="AlphaFoldDB" id="M1PNX6"/>
<dbReference type="GO" id="GO:0004222">
    <property type="term" value="F:metalloendopeptidase activity"/>
    <property type="evidence" value="ECO:0007669"/>
    <property type="project" value="TreeGrafter"/>
</dbReference>
<sequence length="972" mass="109729">MTYSPGSTYSGFTLKQVQQLDEIKAEVYLFEHDVLGCPLLAIKNGDNNKTFSVSFNTIPTDSKGVAHILEHSVLMGSKKYPVKDVFGEINKGGLMTFLNAMTGSDITYYPFATRNLKEYFNIMDVYMDVVLNPLLARSTFEQEGWHYHQEGKDSPLQYQGVVYNEMKGAFSDPIRLIFHHIFGGLMPNSTYAHESGGDPQNIPELSYEEFCAFHKTHYHPSNATFFIYGDADLGDELSYLQDNFLSEFPEKGKRAKVLSGDEIQKITYIEDRYSIDSKNTDQKTFLAVASRVSTVLNREENAAFQIISNILYNSDASPLKNTIITSGLCKDFGGFYISTSSFKTMMVTYLVGSDSEKRDEFLNLYKKTLSQMAAEGLATDLILSELNKYEFGVREEGCKAQRGLDLIGKAMPAFKYGTDPYDSLQINELFATIRNRALNENYFEELIKKYLLDNPATVVITLKPDPEKQTRDQASEAARLEAYGKSLDSHSQEKLIARTLELMEDQQRANSVETLALLPQLGLEDLDRNPDFHQVRATDIDGHEFLVSELNTDHISYIDIGFDVSCLPQKYLPWLDLFGSIVTEIGTSKMDYMHFAREVGICTGGFSHNFHCHVKKGGHGDFRPILWFQMKCLPEYQERALQLLSEVFSDLSLQDRVHIQEIVIRDFAWTEHEAQSEGYNLPASLAFAQLSKAGACNEMVSGVTNYRSTKELANNYPKLEEAFLAGLREMADTLFNRNNLTISITANESEVTSFQKHCRGLISALPDMTPPRQEFIIPKLPRHEALITSAEVVYAVQGGKLLPEGEGYKGYFEVLKTYLSRDYLWNTVRQMGGAYGCFIQFSPISGNFAVISYRDPQVRKTYTCYQAMAEVVKNLELPKEVLHQLIIGTYGNFTPHRASAAKGISARNDYLNGITAEFKQQRIEEIISTSVEDMRSYADAFATMQANSNRMIIGNRAKIEADSDLFDQLGEL</sequence>
<dbReference type="SUPFAM" id="SSF63411">
    <property type="entry name" value="LuxS/MPP-like metallohydrolase"/>
    <property type="match status" value="4"/>
</dbReference>
<dbReference type="SMART" id="SM01264">
    <property type="entry name" value="M16C_associated"/>
    <property type="match status" value="1"/>
</dbReference>
<dbReference type="Pfam" id="PF00675">
    <property type="entry name" value="Peptidase_M16"/>
    <property type="match status" value="1"/>
</dbReference>
<dbReference type="InterPro" id="IPR011249">
    <property type="entry name" value="Metalloenz_LuxS/M16"/>
</dbReference>
<dbReference type="Gene3D" id="3.30.830.10">
    <property type="entry name" value="Metalloenzyme, LuxS/M16 peptidase-like"/>
    <property type="match status" value="4"/>
</dbReference>
<dbReference type="InterPro" id="IPR055130">
    <property type="entry name" value="PreP_C"/>
</dbReference>
<dbReference type="PATRIC" id="fig|1167006.5.peg.1728"/>
<dbReference type="PANTHER" id="PTHR43016">
    <property type="entry name" value="PRESEQUENCE PROTEASE"/>
    <property type="match status" value="1"/>
</dbReference>
<dbReference type="FunFam" id="3.30.830.10:FF:000011">
    <property type="entry name" value="Presequence protease, mitochondrial"/>
    <property type="match status" value="1"/>
</dbReference>
<dbReference type="Pfam" id="PF08367">
    <property type="entry name" value="M16C_assoc"/>
    <property type="match status" value="1"/>
</dbReference>
<evidence type="ECO:0000259" key="1">
    <source>
        <dbReference type="SMART" id="SM01264"/>
    </source>
</evidence>
<dbReference type="GO" id="GO:0046872">
    <property type="term" value="F:metal ion binding"/>
    <property type="evidence" value="ECO:0007669"/>
    <property type="project" value="InterPro"/>
</dbReference>
<gene>
    <name evidence="2" type="ordered locus">UWK_01568</name>
</gene>
<dbReference type="EMBL" id="CP003985">
    <property type="protein sequence ID" value="AGF78126.1"/>
    <property type="molecule type" value="Genomic_DNA"/>
</dbReference>
<dbReference type="InterPro" id="IPR011765">
    <property type="entry name" value="Pept_M16_N"/>
</dbReference>
<dbReference type="eggNOG" id="COG1026">
    <property type="taxonomic scope" value="Bacteria"/>
</dbReference>
<organism evidence="2 3">
    <name type="scientific">Desulfocapsa sulfexigens (strain DSM 10523 / SB164P1)</name>
    <dbReference type="NCBI Taxonomy" id="1167006"/>
    <lineage>
        <taxon>Bacteria</taxon>
        <taxon>Pseudomonadati</taxon>
        <taxon>Thermodesulfobacteriota</taxon>
        <taxon>Desulfobulbia</taxon>
        <taxon>Desulfobulbales</taxon>
        <taxon>Desulfocapsaceae</taxon>
        <taxon>Desulfocapsa</taxon>
    </lineage>
</organism>
<dbReference type="InterPro" id="IPR007863">
    <property type="entry name" value="Peptidase_M16_C"/>
</dbReference>